<keyword evidence="2" id="KW-0560">Oxidoreductase</keyword>
<dbReference type="InterPro" id="IPR002227">
    <property type="entry name" value="Tyrosinase_Cu-bd"/>
</dbReference>
<gene>
    <name evidence="6" type="ORF">SLS63_014149</name>
</gene>
<feature type="domain" description="Tyrosinase copper-binding" evidence="4">
    <location>
        <begin position="30"/>
        <end position="250"/>
    </location>
</feature>
<evidence type="ECO:0000256" key="2">
    <source>
        <dbReference type="ARBA" id="ARBA00023002"/>
    </source>
</evidence>
<feature type="domain" description="Tyrosinase C-terminal" evidence="5">
    <location>
        <begin position="351"/>
        <end position="472"/>
    </location>
</feature>
<evidence type="ECO:0000313" key="7">
    <source>
        <dbReference type="Proteomes" id="UP001430848"/>
    </source>
</evidence>
<evidence type="ECO:0000256" key="1">
    <source>
        <dbReference type="ARBA" id="ARBA00001973"/>
    </source>
</evidence>
<comment type="caution">
    <text evidence="6">The sequence shown here is derived from an EMBL/GenBank/DDBJ whole genome shotgun (WGS) entry which is preliminary data.</text>
</comment>
<reference evidence="6 7" key="1">
    <citation type="submission" date="2024-02" db="EMBL/GenBank/DDBJ databases">
        <title>De novo assembly and annotation of 12 fungi associated with fruit tree decline syndrome in Ontario, Canada.</title>
        <authorList>
            <person name="Sulman M."/>
            <person name="Ellouze W."/>
            <person name="Ilyukhin E."/>
        </authorList>
    </citation>
    <scope>NUCLEOTIDE SEQUENCE [LARGE SCALE GENOMIC DNA]</scope>
    <source>
        <strain evidence="6 7">M169</strain>
    </source>
</reference>
<dbReference type="InterPro" id="IPR008922">
    <property type="entry name" value="Di-copper_centre_dom_sf"/>
</dbReference>
<accession>A0ABR1NKN5</accession>
<evidence type="ECO:0000259" key="4">
    <source>
        <dbReference type="Pfam" id="PF00264"/>
    </source>
</evidence>
<keyword evidence="3" id="KW-0503">Monooxygenase</keyword>
<evidence type="ECO:0000256" key="3">
    <source>
        <dbReference type="ARBA" id="ARBA00023033"/>
    </source>
</evidence>
<dbReference type="Pfam" id="PF00264">
    <property type="entry name" value="Tyrosinase"/>
    <property type="match status" value="1"/>
</dbReference>
<organism evidence="6 7">
    <name type="scientific">Diaporthe eres</name>
    <name type="common">Phomopsis oblonga</name>
    <dbReference type="NCBI Taxonomy" id="83184"/>
    <lineage>
        <taxon>Eukaryota</taxon>
        <taxon>Fungi</taxon>
        <taxon>Dikarya</taxon>
        <taxon>Ascomycota</taxon>
        <taxon>Pezizomycotina</taxon>
        <taxon>Sordariomycetes</taxon>
        <taxon>Sordariomycetidae</taxon>
        <taxon>Diaporthales</taxon>
        <taxon>Diaporthaceae</taxon>
        <taxon>Diaporthe</taxon>
        <taxon>Diaporthe eres species complex</taxon>
    </lineage>
</organism>
<evidence type="ECO:0000259" key="5">
    <source>
        <dbReference type="Pfam" id="PF18132"/>
    </source>
</evidence>
<evidence type="ECO:0000313" key="6">
    <source>
        <dbReference type="EMBL" id="KAK7705404.1"/>
    </source>
</evidence>
<dbReference type="InterPro" id="IPR041640">
    <property type="entry name" value="Tyrosinase_C"/>
</dbReference>
<dbReference type="Pfam" id="PF18132">
    <property type="entry name" value="Tyrosinase_C"/>
    <property type="match status" value="1"/>
</dbReference>
<keyword evidence="7" id="KW-1185">Reference proteome</keyword>
<dbReference type="EMBL" id="JAKNSF020000241">
    <property type="protein sequence ID" value="KAK7705404.1"/>
    <property type="molecule type" value="Genomic_DNA"/>
</dbReference>
<comment type="cofactor">
    <cofactor evidence="1">
        <name>Cu(2+)</name>
        <dbReference type="ChEBI" id="CHEBI:29036"/>
    </cofactor>
</comment>
<evidence type="ECO:0008006" key="8">
    <source>
        <dbReference type="Google" id="ProtNLM"/>
    </source>
</evidence>
<dbReference type="Gene3D" id="1.10.1280.10">
    <property type="entry name" value="Di-copper center containing domain from catechol oxidase"/>
    <property type="match status" value="1"/>
</dbReference>
<sequence>MALYELMGEVIEKDLQFNSQADKDAWIKESNEWRLPYWDWAIHTGVPDLFRPLSVKLRAPLGPQGQQIDPEEKNNPLYRFQLKVEGVVTKMGDLPEPYTVHDVRPPGENFALPWSQCSGTSRYGIKTSSPTPEESEGINNYEMVQKAIDSHKYYPMGSDSTRTNRDEREISKHPVSDLVYRLLSNVNDWASFASTITENDSGSPDWKQWISLEYIHNNMHVFIGGGDFAEGIGHMMNVPANVDRLYAIWQVLHKDSWFAPGASPRATDPLTPFRHKIDGNKVDYFDSNSTRDLTTLGYQYDVLQRQTDETDDEYVARIKKYVDETYHGTGDILLHDKDGLFKGKTTNLYDDYIINVQYDRYGYKQGVPYIIHFFFGAPVSKGQTPDPFPRHVGSVYTFSSPITSGAQAADDVNVCPNCVKQHDDGVLSRAAVPLTIPLYSDATNEDIGDFDTPSPENVEKYLKENLSWVAVTVG</sequence>
<dbReference type="Proteomes" id="UP001430848">
    <property type="component" value="Unassembled WGS sequence"/>
</dbReference>
<dbReference type="Gene3D" id="2.60.310.20">
    <property type="match status" value="1"/>
</dbReference>
<name>A0ABR1NKN5_DIAER</name>
<protein>
    <recommendedName>
        <fullName evidence="8">Tyrosinase</fullName>
    </recommendedName>
</protein>
<proteinExistence type="predicted"/>
<dbReference type="SUPFAM" id="SSF48056">
    <property type="entry name" value="Di-copper centre-containing domain"/>
    <property type="match status" value="1"/>
</dbReference>